<protein>
    <submittedName>
        <fullName evidence="1">Uncharacterized protein</fullName>
    </submittedName>
</protein>
<proteinExistence type="predicted"/>
<accession>A0AA40TTQ9</accession>
<sequence length="51" mass="5560">MEVFADMDQLSNMSLASHTFHAPFCYLPPQKRANHVSGNAVGLVAQSLKSL</sequence>
<dbReference type="AlphaFoldDB" id="A0AA40TTQ9"/>
<gene>
    <name evidence="1" type="ORF">ALO43_01482</name>
</gene>
<reference evidence="1 2" key="1">
    <citation type="submission" date="2015-09" db="EMBL/GenBank/DDBJ databases">
        <title>Genome announcement of multiple Pseudomonas syringae strains.</title>
        <authorList>
            <person name="Thakur S."/>
            <person name="Wang P.W."/>
            <person name="Gong Y."/>
            <person name="Weir B.S."/>
            <person name="Guttman D.S."/>
        </authorList>
    </citation>
    <scope>NUCLEOTIDE SEQUENCE [LARGE SCALE GENOMIC DNA]</scope>
    <source>
        <strain evidence="1 2">ICMP9151</strain>
    </source>
</reference>
<dbReference type="Proteomes" id="UP000050523">
    <property type="component" value="Unassembled WGS sequence"/>
</dbReference>
<comment type="caution">
    <text evidence="1">The sequence shown here is derived from an EMBL/GenBank/DDBJ whole genome shotgun (WGS) entry which is preliminary data.</text>
</comment>
<organism evidence="1 2">
    <name type="scientific">Pseudomonas tremae</name>
    <dbReference type="NCBI Taxonomy" id="200454"/>
    <lineage>
        <taxon>Bacteria</taxon>
        <taxon>Pseudomonadati</taxon>
        <taxon>Pseudomonadota</taxon>
        <taxon>Gammaproteobacteria</taxon>
        <taxon>Pseudomonadales</taxon>
        <taxon>Pseudomonadaceae</taxon>
        <taxon>Pseudomonas</taxon>
    </lineage>
</organism>
<dbReference type="EMBL" id="LJRO01000360">
    <property type="protein sequence ID" value="KPY95121.1"/>
    <property type="molecule type" value="Genomic_DNA"/>
</dbReference>
<evidence type="ECO:0000313" key="2">
    <source>
        <dbReference type="Proteomes" id="UP000050523"/>
    </source>
</evidence>
<name>A0AA40TTQ9_9PSED</name>
<evidence type="ECO:0000313" key="1">
    <source>
        <dbReference type="EMBL" id="KPY95121.1"/>
    </source>
</evidence>